<organism evidence="1 2">
    <name type="scientific">Streptomyces millisiae</name>
    <dbReference type="NCBI Taxonomy" id="3075542"/>
    <lineage>
        <taxon>Bacteria</taxon>
        <taxon>Bacillati</taxon>
        <taxon>Actinomycetota</taxon>
        <taxon>Actinomycetes</taxon>
        <taxon>Kitasatosporales</taxon>
        <taxon>Streptomycetaceae</taxon>
        <taxon>Streptomyces</taxon>
    </lineage>
</organism>
<sequence>MNALATFAAVLLALTAVCGTAYLRGRLARHLTAGVRPTTPHAGFATPEQLHDQLSEAAVRRAGAQVRPGLLVPPPRTPE</sequence>
<proteinExistence type="predicted"/>
<evidence type="ECO:0000313" key="2">
    <source>
        <dbReference type="Proteomes" id="UP001183420"/>
    </source>
</evidence>
<dbReference type="RefSeq" id="WP_311598526.1">
    <property type="nucleotide sequence ID" value="NZ_JAVREM010000012.1"/>
</dbReference>
<keyword evidence="2" id="KW-1185">Reference proteome</keyword>
<reference evidence="2" key="1">
    <citation type="submission" date="2023-07" db="EMBL/GenBank/DDBJ databases">
        <title>30 novel species of actinomycetes from the DSMZ collection.</title>
        <authorList>
            <person name="Nouioui I."/>
        </authorList>
    </citation>
    <scope>NUCLEOTIDE SEQUENCE [LARGE SCALE GENOMIC DNA]</scope>
    <source>
        <strain evidence="2">DSM 44918</strain>
    </source>
</reference>
<dbReference type="Proteomes" id="UP001183420">
    <property type="component" value="Unassembled WGS sequence"/>
</dbReference>
<accession>A0ABU2LQI4</accession>
<evidence type="ECO:0000313" key="1">
    <source>
        <dbReference type="EMBL" id="MDT0319303.1"/>
    </source>
</evidence>
<gene>
    <name evidence="1" type="ORF">RNC47_13240</name>
</gene>
<name>A0ABU2LQI4_9ACTN</name>
<protein>
    <submittedName>
        <fullName evidence="1">Uncharacterized protein</fullName>
    </submittedName>
</protein>
<comment type="caution">
    <text evidence="1">The sequence shown here is derived from an EMBL/GenBank/DDBJ whole genome shotgun (WGS) entry which is preliminary data.</text>
</comment>
<dbReference type="EMBL" id="JAVREM010000012">
    <property type="protein sequence ID" value="MDT0319303.1"/>
    <property type="molecule type" value="Genomic_DNA"/>
</dbReference>